<dbReference type="RefSeq" id="WP_069980437.1">
    <property type="nucleotide sequence ID" value="NZ_CP017269.1"/>
</dbReference>
<keyword evidence="2" id="KW-0732">Signal</keyword>
<dbReference type="PANTHER" id="PTHR42928">
    <property type="entry name" value="TRICARBOXYLATE-BINDING PROTEIN"/>
    <property type="match status" value="1"/>
</dbReference>
<dbReference type="STRING" id="1424294.Gferi_22830"/>
<organism evidence="3 4">
    <name type="scientific">Geosporobacter ferrireducens</name>
    <dbReference type="NCBI Taxonomy" id="1424294"/>
    <lineage>
        <taxon>Bacteria</taxon>
        <taxon>Bacillati</taxon>
        <taxon>Bacillota</taxon>
        <taxon>Clostridia</taxon>
        <taxon>Peptostreptococcales</taxon>
        <taxon>Thermotaleaceae</taxon>
        <taxon>Geosporobacter</taxon>
    </lineage>
</organism>
<dbReference type="EMBL" id="CP017269">
    <property type="protein sequence ID" value="AOT72122.1"/>
    <property type="molecule type" value="Genomic_DNA"/>
</dbReference>
<keyword evidence="4" id="KW-1185">Reference proteome</keyword>
<feature type="chain" id="PRO_5009107534" evidence="2">
    <location>
        <begin position="26"/>
        <end position="321"/>
    </location>
</feature>
<gene>
    <name evidence="3" type="ORF">Gferi_22830</name>
</gene>
<dbReference type="Gene3D" id="3.40.190.10">
    <property type="entry name" value="Periplasmic binding protein-like II"/>
    <property type="match status" value="1"/>
</dbReference>
<dbReference type="InterPro" id="IPR042100">
    <property type="entry name" value="Bug_dom1"/>
</dbReference>
<accession>A0A1D8GMR3</accession>
<dbReference type="PROSITE" id="PS51257">
    <property type="entry name" value="PROKAR_LIPOPROTEIN"/>
    <property type="match status" value="1"/>
</dbReference>
<dbReference type="CDD" id="cd07012">
    <property type="entry name" value="PBP2_Bug_TTT"/>
    <property type="match status" value="1"/>
</dbReference>
<dbReference type="PANTHER" id="PTHR42928:SF5">
    <property type="entry name" value="BLR1237 PROTEIN"/>
    <property type="match status" value="1"/>
</dbReference>
<protein>
    <submittedName>
        <fullName evidence="3">ABC transporter substrate-binding protein</fullName>
    </submittedName>
</protein>
<proteinExistence type="inferred from homology"/>
<dbReference type="OrthoDB" id="8881899at2"/>
<name>A0A1D8GMR3_9FIRM</name>
<dbReference type="KEGG" id="gfe:Gferi_22830"/>
<dbReference type="PIRSF" id="PIRSF017082">
    <property type="entry name" value="YflP"/>
    <property type="match status" value="1"/>
</dbReference>
<dbReference type="SUPFAM" id="SSF53850">
    <property type="entry name" value="Periplasmic binding protein-like II"/>
    <property type="match status" value="1"/>
</dbReference>
<dbReference type="Proteomes" id="UP000095743">
    <property type="component" value="Chromosome"/>
</dbReference>
<dbReference type="AlphaFoldDB" id="A0A1D8GMR3"/>
<evidence type="ECO:0000313" key="4">
    <source>
        <dbReference type="Proteomes" id="UP000095743"/>
    </source>
</evidence>
<reference evidence="3 4" key="1">
    <citation type="submission" date="2016-09" db="EMBL/GenBank/DDBJ databases">
        <title>Genomic analysis reveals versatility of anaerobic energy metabolism of Geosporobacter ferrireducens IRF9 of phylum Firmicutes.</title>
        <authorList>
            <person name="Kim S.-J."/>
        </authorList>
    </citation>
    <scope>NUCLEOTIDE SEQUENCE [LARGE SCALE GENOMIC DNA]</scope>
    <source>
        <strain evidence="3 4">IRF9</strain>
    </source>
</reference>
<evidence type="ECO:0000256" key="1">
    <source>
        <dbReference type="ARBA" id="ARBA00006987"/>
    </source>
</evidence>
<comment type="similarity">
    <text evidence="1">Belongs to the UPF0065 (bug) family.</text>
</comment>
<dbReference type="Pfam" id="PF03401">
    <property type="entry name" value="TctC"/>
    <property type="match status" value="1"/>
</dbReference>
<evidence type="ECO:0000256" key="2">
    <source>
        <dbReference type="SAM" id="SignalP"/>
    </source>
</evidence>
<dbReference type="InterPro" id="IPR005064">
    <property type="entry name" value="BUG"/>
</dbReference>
<feature type="signal peptide" evidence="2">
    <location>
        <begin position="1"/>
        <end position="25"/>
    </location>
</feature>
<dbReference type="Gene3D" id="3.40.190.150">
    <property type="entry name" value="Bordetella uptake gene, domain 1"/>
    <property type="match status" value="1"/>
</dbReference>
<sequence length="321" mass="33530">MSPAIKKVLSVVLVLALSFALGACGATEKASFPEKTIQVIVPYAAGGGTDVVARAVADASKNHFPQPVVVVNKTGAGGAVGMGEGANAKADGYTVTMITVELTTLPPQGLAPFTNADFKPIMQINAEPAAITVKADAPWNTVEEFLAYSKENEGQVKVGNSGVGAIWHLAAAAIETKTGAKFNHIPYEGAAPAIAALLGGHIDAVTVSPAEVASQVKGGQLKILGVVADERSKNFPDVPTLKEKGYDVAVGTWRGLAVPKDTPDDIVKILSEGFTKAVNEDAFKSFMETNGLTIAVLDSAQYTEKIENDNKLFKELIDQIK</sequence>
<evidence type="ECO:0000313" key="3">
    <source>
        <dbReference type="EMBL" id="AOT72122.1"/>
    </source>
</evidence>